<accession>A0A6A5BPT7</accession>
<proteinExistence type="predicted"/>
<dbReference type="Proteomes" id="UP000444721">
    <property type="component" value="Unassembled WGS sequence"/>
</dbReference>
<gene>
    <name evidence="1" type="ORF">FDP41_004117</name>
</gene>
<dbReference type="AlphaFoldDB" id="A0A6A5BPT7"/>
<sequence>MAPHLTCICSSLNESDQVVTSPNTMNHEMDTSDCEFLCKCYSDGSIFIENFKRELVPINQAVNQPFSKPSCVCASFCSSGGKRFLFVGRSDNVVTTYIQCSLDGRERFFESQSRALNCVSPITCMTMTSVHSSNNNSNNECSMMMVIGLYSGHVLLYHILYDSIGILQWKQFDYFNEKASSVVLLRVLPCQESYEHERALYCRSFFLFSQRSNGVLEVSEMKVESRQLPVGNNSFLSGVNVSVHNRQMINASKTCPCSIACTKLVYPSLICVLIGGESSLSLIYSKDEFRTFKTIPIQVPSGCVICCTLAVRHEKEDGALLTLLCGDQFGQLYRIKIVKESFEVVAKLLEFKSSSFLSPSLSSMTMHCVLVKKNGRHKILFHDRSGKCLEF</sequence>
<dbReference type="RefSeq" id="XP_044561535.1">
    <property type="nucleotide sequence ID" value="XM_044707497.1"/>
</dbReference>
<dbReference type="EMBL" id="VFQX01000036">
    <property type="protein sequence ID" value="KAF0976822.1"/>
    <property type="molecule type" value="Genomic_DNA"/>
</dbReference>
<dbReference type="GeneID" id="68111335"/>
<comment type="caution">
    <text evidence="1">The sequence shown here is derived from an EMBL/GenBank/DDBJ whole genome shotgun (WGS) entry which is preliminary data.</text>
</comment>
<dbReference type="OrthoDB" id="10330677at2759"/>
<keyword evidence="2" id="KW-1185">Reference proteome</keyword>
<evidence type="ECO:0000313" key="2">
    <source>
        <dbReference type="Proteomes" id="UP000444721"/>
    </source>
</evidence>
<organism evidence="1 2">
    <name type="scientific">Naegleria fowleri</name>
    <name type="common">Brain eating amoeba</name>
    <dbReference type="NCBI Taxonomy" id="5763"/>
    <lineage>
        <taxon>Eukaryota</taxon>
        <taxon>Discoba</taxon>
        <taxon>Heterolobosea</taxon>
        <taxon>Tetramitia</taxon>
        <taxon>Eutetramitia</taxon>
        <taxon>Vahlkampfiidae</taxon>
        <taxon>Naegleria</taxon>
    </lineage>
</organism>
<dbReference type="VEuPathDB" id="AmoebaDB:NF0087800"/>
<dbReference type="VEuPathDB" id="AmoebaDB:FDP41_004117"/>
<dbReference type="VEuPathDB" id="AmoebaDB:NfTy_068950"/>
<evidence type="ECO:0000313" key="1">
    <source>
        <dbReference type="EMBL" id="KAF0976822.1"/>
    </source>
</evidence>
<protein>
    <submittedName>
        <fullName evidence="1">Uncharacterized protein</fullName>
    </submittedName>
</protein>
<name>A0A6A5BPT7_NAEFO</name>
<dbReference type="OMA" id="CKCYSDG"/>
<reference evidence="1 2" key="1">
    <citation type="journal article" date="2019" name="Sci. Rep.">
        <title>Nanopore sequencing improves the draft genome of the human pathogenic amoeba Naegleria fowleri.</title>
        <authorList>
            <person name="Liechti N."/>
            <person name="Schurch N."/>
            <person name="Bruggmann R."/>
            <person name="Wittwer M."/>
        </authorList>
    </citation>
    <scope>NUCLEOTIDE SEQUENCE [LARGE SCALE GENOMIC DNA]</scope>
    <source>
        <strain evidence="1 2">ATCC 30894</strain>
    </source>
</reference>